<dbReference type="GO" id="GO:0000160">
    <property type="term" value="P:phosphorelay signal transduction system"/>
    <property type="evidence" value="ECO:0007669"/>
    <property type="project" value="InterPro"/>
</dbReference>
<gene>
    <name evidence="2" type="ORF">C6T65_19470</name>
</gene>
<dbReference type="RefSeq" id="WP_050991238.1">
    <property type="nucleotide sequence ID" value="NZ_CADFEV010000026.1"/>
</dbReference>
<dbReference type="Proteomes" id="UP000237632">
    <property type="component" value="Unassembled WGS sequence"/>
</dbReference>
<dbReference type="AlphaFoldDB" id="A0A132E0K1"/>
<dbReference type="SUPFAM" id="SSF52172">
    <property type="entry name" value="CheY-like"/>
    <property type="match status" value="1"/>
</dbReference>
<proteinExistence type="predicted"/>
<protein>
    <submittedName>
        <fullName evidence="2">DNA-binding response regulator</fullName>
    </submittedName>
</protein>
<comment type="caution">
    <text evidence="2">The sequence shown here is derived from an EMBL/GenBank/DDBJ whole genome shotgun (WGS) entry which is preliminary data.</text>
</comment>
<accession>A0A132E0K1</accession>
<evidence type="ECO:0000313" key="3">
    <source>
        <dbReference type="Proteomes" id="UP000237632"/>
    </source>
</evidence>
<dbReference type="Pfam" id="PF00072">
    <property type="entry name" value="Response_reg"/>
    <property type="match status" value="1"/>
</dbReference>
<sequence>MIKVAISDAHAVLRSGVRCTLEATDEFTVVGEAFDRDSTLALVRSTDADVPTLGLIMPGVNGVELIELIRKECPSLRVFEPPRNRGGWLI</sequence>
<dbReference type="PROSITE" id="PS50110">
    <property type="entry name" value="RESPONSE_REGULATORY"/>
    <property type="match status" value="1"/>
</dbReference>
<comment type="caution">
    <text evidence="1">Lacks conserved residue(s) required for the propagation of feature annotation.</text>
</comment>
<reference evidence="2 3" key="1">
    <citation type="submission" date="2018-03" db="EMBL/GenBank/DDBJ databases">
        <authorList>
            <person name="Nguyen K."/>
            <person name="Fouts D."/>
            <person name="Sutton G."/>
        </authorList>
    </citation>
    <scope>NUCLEOTIDE SEQUENCE [LARGE SCALE GENOMIC DNA]</scope>
    <source>
        <strain evidence="2 3">AU3578</strain>
    </source>
</reference>
<dbReference type="GO" id="GO:0003677">
    <property type="term" value="F:DNA binding"/>
    <property type="evidence" value="ECO:0007669"/>
    <property type="project" value="UniProtKB-KW"/>
</dbReference>
<dbReference type="InterPro" id="IPR058245">
    <property type="entry name" value="NreC/VraR/RcsB-like_REC"/>
</dbReference>
<dbReference type="EMBL" id="PVHK01000138">
    <property type="protein sequence ID" value="PRH40713.1"/>
    <property type="molecule type" value="Genomic_DNA"/>
</dbReference>
<evidence type="ECO:0000256" key="1">
    <source>
        <dbReference type="PROSITE-ProRule" id="PRU00169"/>
    </source>
</evidence>
<dbReference type="Gene3D" id="3.40.50.2300">
    <property type="match status" value="1"/>
</dbReference>
<evidence type="ECO:0000313" key="2">
    <source>
        <dbReference type="EMBL" id="PRH40713.1"/>
    </source>
</evidence>
<organism evidence="2 3">
    <name type="scientific">Burkholderia vietnamiensis</name>
    <dbReference type="NCBI Taxonomy" id="60552"/>
    <lineage>
        <taxon>Bacteria</taxon>
        <taxon>Pseudomonadati</taxon>
        <taxon>Pseudomonadota</taxon>
        <taxon>Betaproteobacteria</taxon>
        <taxon>Burkholderiales</taxon>
        <taxon>Burkholderiaceae</taxon>
        <taxon>Burkholderia</taxon>
        <taxon>Burkholderia cepacia complex</taxon>
    </lineage>
</organism>
<dbReference type="InterPro" id="IPR001789">
    <property type="entry name" value="Sig_transdc_resp-reg_receiver"/>
</dbReference>
<dbReference type="InterPro" id="IPR011006">
    <property type="entry name" value="CheY-like_superfamily"/>
</dbReference>
<dbReference type="CDD" id="cd17535">
    <property type="entry name" value="REC_NarL-like"/>
    <property type="match status" value="1"/>
</dbReference>
<keyword evidence="2" id="KW-0238">DNA-binding</keyword>
<name>A0A132E0K1_BURVI</name>